<dbReference type="STRING" id="585506.HMPREF0877_1789"/>
<organism evidence="1 2">
    <name type="scientific">Weissella paramesenteroides ATCC 33313</name>
    <dbReference type="NCBI Taxonomy" id="585506"/>
    <lineage>
        <taxon>Bacteria</taxon>
        <taxon>Bacillati</taxon>
        <taxon>Bacillota</taxon>
        <taxon>Bacilli</taxon>
        <taxon>Lactobacillales</taxon>
        <taxon>Lactobacillaceae</taxon>
        <taxon>Weissella</taxon>
    </lineage>
</organism>
<dbReference type="InterPro" id="IPR036388">
    <property type="entry name" value="WH-like_DNA-bd_sf"/>
</dbReference>
<dbReference type="HOGENOM" id="CLU_2248985_0_0_9"/>
<reference evidence="1 2" key="1">
    <citation type="submission" date="2009-04" db="EMBL/GenBank/DDBJ databases">
        <authorList>
            <person name="Qin X."/>
            <person name="Bachman B."/>
            <person name="Battles P."/>
            <person name="Bell A."/>
            <person name="Bess C."/>
            <person name="Bickham C."/>
            <person name="Chaboub L."/>
            <person name="Chen D."/>
            <person name="Coyle M."/>
            <person name="Deiros D.R."/>
            <person name="Dinh H."/>
            <person name="Forbes L."/>
            <person name="Fowler G."/>
            <person name="Francisco L."/>
            <person name="Fu Q."/>
            <person name="Gubbala S."/>
            <person name="Hale W."/>
            <person name="Han Y."/>
            <person name="Hemphill L."/>
            <person name="Highlander S.K."/>
            <person name="Hirani K."/>
            <person name="Hogues M."/>
            <person name="Jackson L."/>
            <person name="Jakkamsetti A."/>
            <person name="Javaid M."/>
            <person name="Jiang H."/>
            <person name="Korchina V."/>
            <person name="Kovar C."/>
            <person name="Lara F."/>
            <person name="Lee S."/>
            <person name="Mata R."/>
            <person name="Mathew T."/>
            <person name="Moen C."/>
            <person name="Morales K."/>
            <person name="Munidasa M."/>
            <person name="Nazareth L."/>
            <person name="Ngo R."/>
            <person name="Nguyen L."/>
            <person name="Okwuonu G."/>
            <person name="Ongeri F."/>
            <person name="Patil S."/>
            <person name="Petrosino J."/>
            <person name="Pham C."/>
            <person name="Pham P."/>
            <person name="Pu L.-L."/>
            <person name="Puazo M."/>
            <person name="Raj R."/>
            <person name="Reid J."/>
            <person name="Rouhana J."/>
            <person name="Saada N."/>
            <person name="Shang Y."/>
            <person name="Simmons D."/>
            <person name="Thornton R."/>
            <person name="Warren J."/>
            <person name="Weissenberger G."/>
            <person name="Zhang J."/>
            <person name="Zhang L."/>
            <person name="Zhou C."/>
            <person name="Zhu D."/>
            <person name="Muzny D."/>
            <person name="Worley K."/>
            <person name="Gibbs R."/>
        </authorList>
    </citation>
    <scope>NUCLEOTIDE SEQUENCE [LARGE SCALE GENOMIC DNA]</scope>
    <source>
        <strain evidence="1 2">ATCC 33313</strain>
    </source>
</reference>
<dbReference type="Gene3D" id="1.10.10.10">
    <property type="entry name" value="Winged helix-like DNA-binding domain superfamily/Winged helix DNA-binding domain"/>
    <property type="match status" value="1"/>
</dbReference>
<name>C5RCS2_WEIPA</name>
<accession>C5RCS2</accession>
<dbReference type="InterPro" id="IPR013324">
    <property type="entry name" value="RNA_pol_sigma_r3/r4-like"/>
</dbReference>
<evidence type="ECO:0000313" key="2">
    <source>
        <dbReference type="Proteomes" id="UP000004528"/>
    </source>
</evidence>
<dbReference type="SUPFAM" id="SSF88659">
    <property type="entry name" value="Sigma3 and sigma4 domains of RNA polymerase sigma factors"/>
    <property type="match status" value="1"/>
</dbReference>
<dbReference type="OrthoDB" id="2149673at2"/>
<dbReference type="RefSeq" id="WP_002827634.1">
    <property type="nucleotide sequence ID" value="NZ_GG697128.1"/>
</dbReference>
<comment type="caution">
    <text evidence="1">The sequence shown here is derived from an EMBL/GenBank/DDBJ whole genome shotgun (WGS) entry which is preliminary data.</text>
</comment>
<protein>
    <recommendedName>
        <fullName evidence="3">Sigma-70, region 4</fullName>
    </recommendedName>
</protein>
<sequence length="104" mass="12021">MKRAEQLIKDYFNGRLDVNIKCSKLQMEYLKTDDDTKLKAYEAQKTAVDEVLSTLTPVQLQAITMHDKDNMTWQDISDKLGVKRYVLEDLKSKLLKGLNARLEA</sequence>
<proteinExistence type="predicted"/>
<evidence type="ECO:0000313" key="1">
    <source>
        <dbReference type="EMBL" id="EER73991.1"/>
    </source>
</evidence>
<gene>
    <name evidence="1" type="ORF">HMPREF0877_1789</name>
</gene>
<dbReference type="AlphaFoldDB" id="C5RCS2"/>
<keyword evidence="2" id="KW-1185">Reference proteome</keyword>
<dbReference type="EMBL" id="ACKU01000033">
    <property type="protein sequence ID" value="EER73991.1"/>
    <property type="molecule type" value="Genomic_DNA"/>
</dbReference>
<dbReference type="Proteomes" id="UP000004528">
    <property type="component" value="Unassembled WGS sequence"/>
</dbReference>
<evidence type="ECO:0008006" key="3">
    <source>
        <dbReference type="Google" id="ProtNLM"/>
    </source>
</evidence>